<reference evidence="4 6" key="1">
    <citation type="submission" date="2017-12" db="EMBL/GenBank/DDBJ databases">
        <title>Genomic Encyclopedia of Type Strains, Phase III (KMG-III): the genomes of soil and plant-associated and newly described type strains.</title>
        <authorList>
            <person name="Whitman W."/>
        </authorList>
    </citation>
    <scope>NUCLEOTIDE SEQUENCE [LARGE SCALE GENOMIC DNA]</scope>
    <source>
        <strain evidence="4 6">IP-10</strain>
    </source>
</reference>
<evidence type="ECO:0000256" key="2">
    <source>
        <dbReference type="ARBA" id="ARBA00023315"/>
    </source>
</evidence>
<evidence type="ECO:0000313" key="7">
    <source>
        <dbReference type="Proteomes" id="UP000275027"/>
    </source>
</evidence>
<dbReference type="Proteomes" id="UP000275027">
    <property type="component" value="Unassembled WGS sequence"/>
</dbReference>
<dbReference type="PANTHER" id="PTHR43072:SF23">
    <property type="entry name" value="UPF0039 PROTEIN C11D3.02C"/>
    <property type="match status" value="1"/>
</dbReference>
<name>A0A497UHY1_9FLAO</name>
<evidence type="ECO:0000256" key="1">
    <source>
        <dbReference type="ARBA" id="ARBA00022679"/>
    </source>
</evidence>
<evidence type="ECO:0000259" key="3">
    <source>
        <dbReference type="PROSITE" id="PS51186"/>
    </source>
</evidence>
<evidence type="ECO:0000313" key="4">
    <source>
        <dbReference type="EMBL" id="PKW20910.1"/>
    </source>
</evidence>
<dbReference type="PANTHER" id="PTHR43072">
    <property type="entry name" value="N-ACETYLTRANSFERASE"/>
    <property type="match status" value="1"/>
</dbReference>
<dbReference type="RefSeq" id="WP_101472198.1">
    <property type="nucleotide sequence ID" value="NZ_PJND01000008.1"/>
</dbReference>
<keyword evidence="6" id="KW-1185">Reference proteome</keyword>
<comment type="caution">
    <text evidence="5">The sequence shown here is derived from an EMBL/GenBank/DDBJ whole genome shotgun (WGS) entry which is preliminary data.</text>
</comment>
<accession>A0A497UHY1</accession>
<protein>
    <submittedName>
        <fullName evidence="5">Phosphinothricin acetyltransferase</fullName>
    </submittedName>
</protein>
<dbReference type="Pfam" id="PF13420">
    <property type="entry name" value="Acetyltransf_4"/>
    <property type="match status" value="1"/>
</dbReference>
<dbReference type="EMBL" id="RCCB01000011">
    <property type="protein sequence ID" value="RLJ30451.1"/>
    <property type="molecule type" value="Genomic_DNA"/>
</dbReference>
<keyword evidence="2" id="KW-0012">Acyltransferase</keyword>
<keyword evidence="1 5" id="KW-0808">Transferase</keyword>
<evidence type="ECO:0000313" key="5">
    <source>
        <dbReference type="EMBL" id="RLJ30451.1"/>
    </source>
</evidence>
<dbReference type="Gene3D" id="3.40.630.30">
    <property type="match status" value="1"/>
</dbReference>
<proteinExistence type="predicted"/>
<dbReference type="AlphaFoldDB" id="A0A497UHY1"/>
<dbReference type="GO" id="GO:0016747">
    <property type="term" value="F:acyltransferase activity, transferring groups other than amino-acyl groups"/>
    <property type="evidence" value="ECO:0007669"/>
    <property type="project" value="InterPro"/>
</dbReference>
<sequence length="166" mass="18974">MEIHIRTARIEDTEAILEIVNDAILNTTAIYDYDVRTLNEQLNWFREKEQQNFPVIVATDENDKILGFGTYGSFRLKAGYKFTVEHSVYVREGFSGKGIGKLILSELIEVAKKQKLHTIIGLIDTDNAGSIAFHEKFGFEKAGVLKEAGYKFEKWLDVQLMQLLLK</sequence>
<organism evidence="5 7">
    <name type="scientific">Flavobacterium lindanitolerans</name>
    <dbReference type="NCBI Taxonomy" id="428988"/>
    <lineage>
        <taxon>Bacteria</taxon>
        <taxon>Pseudomonadati</taxon>
        <taxon>Bacteroidota</taxon>
        <taxon>Flavobacteriia</taxon>
        <taxon>Flavobacteriales</taxon>
        <taxon>Flavobacteriaceae</taxon>
        <taxon>Flavobacterium</taxon>
    </lineage>
</organism>
<feature type="domain" description="N-acetyltransferase" evidence="3">
    <location>
        <begin position="3"/>
        <end position="157"/>
    </location>
</feature>
<gene>
    <name evidence="4" type="ORF">B0G92_2189</name>
    <name evidence="5" type="ORF">CLV50_1861</name>
</gene>
<dbReference type="CDD" id="cd04301">
    <property type="entry name" value="NAT_SF"/>
    <property type="match status" value="1"/>
</dbReference>
<dbReference type="InterPro" id="IPR000182">
    <property type="entry name" value="GNAT_dom"/>
</dbReference>
<reference evidence="5 7" key="2">
    <citation type="submission" date="2018-10" db="EMBL/GenBank/DDBJ databases">
        <title>Genomic Encyclopedia of Archaeal and Bacterial Type Strains, Phase II (KMG-II): from individual species to whole genera.</title>
        <authorList>
            <person name="Goeker M."/>
        </authorList>
    </citation>
    <scope>NUCLEOTIDE SEQUENCE [LARGE SCALE GENOMIC DNA]</scope>
    <source>
        <strain evidence="5 7">DSM 21886</strain>
    </source>
</reference>
<dbReference type="PROSITE" id="PS51186">
    <property type="entry name" value="GNAT"/>
    <property type="match status" value="1"/>
</dbReference>
<dbReference type="Proteomes" id="UP000233767">
    <property type="component" value="Unassembled WGS sequence"/>
</dbReference>
<dbReference type="SUPFAM" id="SSF55729">
    <property type="entry name" value="Acyl-CoA N-acyltransferases (Nat)"/>
    <property type="match status" value="1"/>
</dbReference>
<evidence type="ECO:0000313" key="6">
    <source>
        <dbReference type="Proteomes" id="UP000233767"/>
    </source>
</evidence>
<dbReference type="InterPro" id="IPR016181">
    <property type="entry name" value="Acyl_CoA_acyltransferase"/>
</dbReference>
<dbReference type="EMBL" id="PJND01000008">
    <property type="protein sequence ID" value="PKW20910.1"/>
    <property type="molecule type" value="Genomic_DNA"/>
</dbReference>